<dbReference type="PROSITE" id="PS50987">
    <property type="entry name" value="HTH_ARSR_2"/>
    <property type="match status" value="1"/>
</dbReference>
<reference evidence="6 7" key="1">
    <citation type="submission" date="2018-12" db="EMBL/GenBank/DDBJ databases">
        <authorList>
            <consortium name="Pathogen Informatics"/>
        </authorList>
    </citation>
    <scope>NUCLEOTIDE SEQUENCE [LARGE SCALE GENOMIC DNA]</scope>
    <source>
        <strain evidence="6 7">NCTC12967</strain>
    </source>
</reference>
<dbReference type="PANTHER" id="PTHR43132">
    <property type="entry name" value="ARSENICAL RESISTANCE OPERON REPRESSOR ARSR-RELATED"/>
    <property type="match status" value="1"/>
</dbReference>
<dbReference type="InterPro" id="IPR011991">
    <property type="entry name" value="ArsR-like_HTH"/>
</dbReference>
<organism evidence="6 7">
    <name type="scientific">Arachnia propionica</name>
    <dbReference type="NCBI Taxonomy" id="1750"/>
    <lineage>
        <taxon>Bacteria</taxon>
        <taxon>Bacillati</taxon>
        <taxon>Actinomycetota</taxon>
        <taxon>Actinomycetes</taxon>
        <taxon>Propionibacteriales</taxon>
        <taxon>Propionibacteriaceae</taxon>
        <taxon>Arachnia</taxon>
    </lineage>
</organism>
<dbReference type="Pfam" id="PF01022">
    <property type="entry name" value="HTH_5"/>
    <property type="match status" value="1"/>
</dbReference>
<evidence type="ECO:0000256" key="2">
    <source>
        <dbReference type="ARBA" id="ARBA00023125"/>
    </source>
</evidence>
<dbReference type="GeneID" id="64407419"/>
<evidence type="ECO:0000256" key="3">
    <source>
        <dbReference type="ARBA" id="ARBA00023163"/>
    </source>
</evidence>
<dbReference type="SUPFAM" id="SSF46785">
    <property type="entry name" value="Winged helix' DNA-binding domain"/>
    <property type="match status" value="1"/>
</dbReference>
<feature type="domain" description="HTH arsR-type" evidence="4">
    <location>
        <begin position="7"/>
        <end position="101"/>
    </location>
</feature>
<keyword evidence="2" id="KW-0238">DNA-binding</keyword>
<dbReference type="OrthoDB" id="3268605at2"/>
<sequence>MDGVPAARISDYEPVSALFKALANPVRAAIVHLLSDRERTVGQLVEALGLPQPLVSQHLRVLRGALMVATRRQGQEIWYSVCDQHVAHILGDAMKHTQEGKHDHDH</sequence>
<evidence type="ECO:0000313" key="5">
    <source>
        <dbReference type="EMBL" id="QUC12194.1"/>
    </source>
</evidence>
<reference evidence="5" key="2">
    <citation type="submission" date="2021-03" db="EMBL/GenBank/DDBJ databases">
        <title>Human Oral Microbial Genomes.</title>
        <authorList>
            <person name="Johnston C.D."/>
            <person name="Chen T."/>
            <person name="Dewhirst F.E."/>
        </authorList>
    </citation>
    <scope>NUCLEOTIDE SEQUENCE</scope>
    <source>
        <strain evidence="5">F0714</strain>
    </source>
</reference>
<gene>
    <name evidence="6" type="primary">czrA_3</name>
    <name evidence="5" type="ORF">J5A53_05770</name>
    <name evidence="6" type="ORF">NCTC12967_01967</name>
</gene>
<dbReference type="RefSeq" id="WP_014847016.1">
    <property type="nucleotide sequence ID" value="NZ_CAJZDL010000046.1"/>
</dbReference>
<dbReference type="PRINTS" id="PR00778">
    <property type="entry name" value="HTHARSR"/>
</dbReference>
<evidence type="ECO:0000313" key="6">
    <source>
        <dbReference type="EMBL" id="VEH70662.1"/>
    </source>
</evidence>
<dbReference type="InterPro" id="IPR001845">
    <property type="entry name" value="HTH_ArsR_DNA-bd_dom"/>
</dbReference>
<dbReference type="InterPro" id="IPR036390">
    <property type="entry name" value="WH_DNA-bd_sf"/>
</dbReference>
<dbReference type="NCBIfam" id="NF033788">
    <property type="entry name" value="HTH_metalloreg"/>
    <property type="match status" value="1"/>
</dbReference>
<dbReference type="InterPro" id="IPR051011">
    <property type="entry name" value="Metal_resp_trans_reg"/>
</dbReference>
<dbReference type="PANTHER" id="PTHR43132:SF2">
    <property type="entry name" value="ARSENICAL RESISTANCE OPERON REPRESSOR ARSR-RELATED"/>
    <property type="match status" value="1"/>
</dbReference>
<dbReference type="SMART" id="SM00418">
    <property type="entry name" value="HTH_ARSR"/>
    <property type="match status" value="1"/>
</dbReference>
<accession>A0A3N4D3C6</accession>
<keyword evidence="3" id="KW-0804">Transcription</keyword>
<dbReference type="GO" id="GO:0003677">
    <property type="term" value="F:DNA binding"/>
    <property type="evidence" value="ECO:0007669"/>
    <property type="project" value="UniProtKB-KW"/>
</dbReference>
<keyword evidence="1" id="KW-0805">Transcription regulation</keyword>
<dbReference type="Proteomes" id="UP000273044">
    <property type="component" value="Chromosome"/>
</dbReference>
<name>A0A3N4D3C6_9ACTN</name>
<dbReference type="Gene3D" id="1.10.10.10">
    <property type="entry name" value="Winged helix-like DNA-binding domain superfamily/Winged helix DNA-binding domain"/>
    <property type="match status" value="1"/>
</dbReference>
<keyword evidence="7" id="KW-1185">Reference proteome</keyword>
<proteinExistence type="predicted"/>
<dbReference type="GO" id="GO:0003700">
    <property type="term" value="F:DNA-binding transcription factor activity"/>
    <property type="evidence" value="ECO:0007669"/>
    <property type="project" value="InterPro"/>
</dbReference>
<dbReference type="EMBL" id="LR134406">
    <property type="protein sequence ID" value="VEH70662.1"/>
    <property type="molecule type" value="Genomic_DNA"/>
</dbReference>
<dbReference type="AlphaFoldDB" id="A0A3N4D3C6"/>
<dbReference type="Proteomes" id="UP000677180">
    <property type="component" value="Chromosome"/>
</dbReference>
<dbReference type="InterPro" id="IPR036388">
    <property type="entry name" value="WH-like_DNA-bd_sf"/>
</dbReference>
<evidence type="ECO:0000259" key="4">
    <source>
        <dbReference type="PROSITE" id="PS50987"/>
    </source>
</evidence>
<protein>
    <submittedName>
        <fullName evidence="6">HTH-type transcriptional repressor CzrA</fullName>
    </submittedName>
    <submittedName>
        <fullName evidence="5">Winged helix-turn-helix transcriptional regulator</fullName>
    </submittedName>
</protein>
<dbReference type="CDD" id="cd00090">
    <property type="entry name" value="HTH_ARSR"/>
    <property type="match status" value="1"/>
</dbReference>
<evidence type="ECO:0000256" key="1">
    <source>
        <dbReference type="ARBA" id="ARBA00023015"/>
    </source>
</evidence>
<dbReference type="EMBL" id="CP072385">
    <property type="protein sequence ID" value="QUC12194.1"/>
    <property type="molecule type" value="Genomic_DNA"/>
</dbReference>
<dbReference type="OMA" id="RECACVK"/>
<evidence type="ECO:0000313" key="7">
    <source>
        <dbReference type="Proteomes" id="UP000273044"/>
    </source>
</evidence>